<feature type="binding site" evidence="10">
    <location>
        <position position="322"/>
    </location>
    <ligand>
        <name>substrate</name>
    </ligand>
</feature>
<evidence type="ECO:0000256" key="4">
    <source>
        <dbReference type="ARBA" id="ARBA00022723"/>
    </source>
</evidence>
<evidence type="ECO:0000256" key="1">
    <source>
        <dbReference type="ARBA" id="ARBA00001412"/>
    </source>
</evidence>
<evidence type="ECO:0000256" key="3">
    <source>
        <dbReference type="ARBA" id="ARBA00012756"/>
    </source>
</evidence>
<dbReference type="PIRSF" id="PIRSF001084">
    <property type="entry name" value="B-galactosidase"/>
    <property type="match status" value="1"/>
</dbReference>
<evidence type="ECO:0000313" key="13">
    <source>
        <dbReference type="EMBL" id="ACO31926.1"/>
    </source>
</evidence>
<evidence type="ECO:0000256" key="2">
    <source>
        <dbReference type="ARBA" id="ARBA00005940"/>
    </source>
</evidence>
<dbReference type="PANTHER" id="PTHR36447">
    <property type="entry name" value="BETA-GALACTOSIDASE GANA"/>
    <property type="match status" value="1"/>
</dbReference>
<dbReference type="EMBL" id="CP001472">
    <property type="protein sequence ID" value="ACO31926.1"/>
    <property type="molecule type" value="Genomic_DNA"/>
</dbReference>
<dbReference type="AlphaFoldDB" id="C1F2W3"/>
<keyword evidence="6" id="KW-0862">Zinc</keyword>
<dbReference type="PANTHER" id="PTHR36447:SF2">
    <property type="entry name" value="BETA-GALACTOSIDASE YESZ"/>
    <property type="match status" value="1"/>
</dbReference>
<evidence type="ECO:0000256" key="5">
    <source>
        <dbReference type="ARBA" id="ARBA00022801"/>
    </source>
</evidence>
<evidence type="ECO:0000259" key="12">
    <source>
        <dbReference type="Pfam" id="PF08532"/>
    </source>
</evidence>
<accession>C1F2W3</accession>
<dbReference type="InterPro" id="IPR003476">
    <property type="entry name" value="Glyco_hydro_42"/>
</dbReference>
<evidence type="ECO:0000256" key="7">
    <source>
        <dbReference type="ARBA" id="ARBA00023295"/>
    </source>
</evidence>
<evidence type="ECO:0000256" key="6">
    <source>
        <dbReference type="ARBA" id="ARBA00022833"/>
    </source>
</evidence>
<keyword evidence="5 8" id="KW-0378">Hydrolase</keyword>
<dbReference type="HOGENOM" id="CLU_012430_2_0_0"/>
<dbReference type="CDD" id="cd03143">
    <property type="entry name" value="A4_beta-galactosidase_middle_domain"/>
    <property type="match status" value="1"/>
</dbReference>
<comment type="similarity">
    <text evidence="2 8">Belongs to the glycosyl hydrolase 42 family.</text>
</comment>
<feature type="domain" description="Glycoside hydrolase family 42 N-terminal" evidence="11">
    <location>
        <begin position="27"/>
        <end position="393"/>
    </location>
</feature>
<evidence type="ECO:0000256" key="9">
    <source>
        <dbReference type="PIRSR" id="PIRSR001084-1"/>
    </source>
</evidence>
<dbReference type="SUPFAM" id="SSF51445">
    <property type="entry name" value="(Trans)glycosidases"/>
    <property type="match status" value="1"/>
</dbReference>
<protein>
    <recommendedName>
        <fullName evidence="3 8">Beta-galactosidase</fullName>
        <shortName evidence="8">Beta-gal</shortName>
        <ecNumber evidence="3 8">3.2.1.23</ecNumber>
    </recommendedName>
</protein>
<dbReference type="CAZy" id="GH42">
    <property type="family name" value="Glycoside Hydrolase Family 42"/>
</dbReference>
<feature type="domain" description="Beta-galactosidase trimerisation" evidence="12">
    <location>
        <begin position="405"/>
        <end position="613"/>
    </location>
</feature>
<dbReference type="GO" id="GO:0046872">
    <property type="term" value="F:metal ion binding"/>
    <property type="evidence" value="ECO:0007669"/>
    <property type="project" value="UniProtKB-KW"/>
</dbReference>
<name>C1F2W3_ACIC5</name>
<sequence>MAAQDAAPKLSVHPATVFYGAAYYNEYTPSPLHPERLATDVRMMKAAGFNVVRMGESTWSLWEPAPGKFDYAWMDRVVDAMSKAGIKVIMGTPTYSMPVWLWKQHPELLARPLGGGYVGYGMRQDMDYDNPVFRQYAGQLIVNLVRHYRNNPDVIGWQVDNETSSYGASNPDVFHGFVDYLKERFGTPEAMDRAWLLNYWGQDVYDWKNMPTRDNATNPSYKLAWSRYSQLRVTRYLAWQAQLVRENRAPAQFVTTDFGSIMRPDVDETQIARTEDVVANNIYHGWQDDYNGEYDALQGSLARSLKHTNYLVTETNAQTLGWDSAGQYPPYDGQLRLDAFTHYANGANMVEYWHWATLEDGQETYWGGVLGHDLGPNRAYREVSRIGRELKRIGPQIANLRIHNKVAILYSVDSMNGLSFMPYAHDANQGWQPGRNGGNYAGLIQQLHTALYDANVGTDFVFPDTKNFSQYKLLIVPALYVSSDALLKRIVDYVRHGGNVLMTFKSGFTNENGAVRWQLAPGPLREAAGFTYQEYSNLKHPLSLKGDPFHVGVAANQASTWAEFLQLTTAKPLAWYDHPFFGKWPAITRNHYGEGTLTYEGTVLSGKLQDAVMLDELQLCGLTGPDQSLPADLHVRHGVNDQNRRIHYYLNYSSSPTEFTYPYANAHDLLTGHALASGSHVRVDPWGVVIAEEDRALQK</sequence>
<organism evidence="13 14">
    <name type="scientific">Acidobacterium capsulatum (strain ATCC 51196 / DSM 11244 / BCRC 80197 / JCM 7670 / NBRC 15755 / NCIMB 13165 / 161)</name>
    <dbReference type="NCBI Taxonomy" id="240015"/>
    <lineage>
        <taxon>Bacteria</taxon>
        <taxon>Pseudomonadati</taxon>
        <taxon>Acidobacteriota</taxon>
        <taxon>Terriglobia</taxon>
        <taxon>Terriglobales</taxon>
        <taxon>Acidobacteriaceae</taxon>
        <taxon>Acidobacterium</taxon>
    </lineage>
</organism>
<feature type="active site" description="Nucleophile" evidence="9">
    <location>
        <position position="314"/>
    </location>
</feature>
<keyword evidence="4" id="KW-0479">Metal-binding</keyword>
<reference evidence="13 14" key="1">
    <citation type="journal article" date="2009" name="Appl. Environ. Microbiol.">
        <title>Three genomes from the phylum Acidobacteria provide insight into the lifestyles of these microorganisms in soils.</title>
        <authorList>
            <person name="Ward N.L."/>
            <person name="Challacombe J.F."/>
            <person name="Janssen P.H."/>
            <person name="Henrissat B."/>
            <person name="Coutinho P.M."/>
            <person name="Wu M."/>
            <person name="Xie G."/>
            <person name="Haft D.H."/>
            <person name="Sait M."/>
            <person name="Badger J."/>
            <person name="Barabote R.D."/>
            <person name="Bradley B."/>
            <person name="Brettin T.S."/>
            <person name="Brinkac L.M."/>
            <person name="Bruce D."/>
            <person name="Creasy T."/>
            <person name="Daugherty S.C."/>
            <person name="Davidsen T.M."/>
            <person name="DeBoy R.T."/>
            <person name="Detter J.C."/>
            <person name="Dodson R.J."/>
            <person name="Durkin A.S."/>
            <person name="Ganapathy A."/>
            <person name="Gwinn-Giglio M."/>
            <person name="Han C.S."/>
            <person name="Khouri H."/>
            <person name="Kiss H."/>
            <person name="Kothari S.P."/>
            <person name="Madupu R."/>
            <person name="Nelson K.E."/>
            <person name="Nelson W.C."/>
            <person name="Paulsen I."/>
            <person name="Penn K."/>
            <person name="Ren Q."/>
            <person name="Rosovitz M.J."/>
            <person name="Selengut J.D."/>
            <person name="Shrivastava S."/>
            <person name="Sullivan S.A."/>
            <person name="Tapia R."/>
            <person name="Thompson L.S."/>
            <person name="Watkins K.L."/>
            <person name="Yang Q."/>
            <person name="Yu C."/>
            <person name="Zafar N."/>
            <person name="Zhou L."/>
            <person name="Kuske C.R."/>
        </authorList>
    </citation>
    <scope>NUCLEOTIDE SEQUENCE [LARGE SCALE GENOMIC DNA]</scope>
    <source>
        <strain evidence="14">ATCC 51196 / DSM 11244 / BCRC 80197 / JCM 7670 / NBRC 15755 / NCIMB 13165 / 161</strain>
    </source>
</reference>
<dbReference type="Gene3D" id="3.20.20.80">
    <property type="entry name" value="Glycosidases"/>
    <property type="match status" value="1"/>
</dbReference>
<evidence type="ECO:0000256" key="8">
    <source>
        <dbReference type="PIRNR" id="PIRNR001084"/>
    </source>
</evidence>
<keyword evidence="14" id="KW-1185">Reference proteome</keyword>
<dbReference type="Pfam" id="PF08532">
    <property type="entry name" value="Glyco_hydro_42M"/>
    <property type="match status" value="1"/>
</dbReference>
<dbReference type="EC" id="3.2.1.23" evidence="3 8"/>
<dbReference type="Gene3D" id="3.40.50.880">
    <property type="match status" value="1"/>
</dbReference>
<gene>
    <name evidence="13" type="ordered locus">ACP_0864</name>
</gene>
<dbReference type="InParanoid" id="C1F2W3"/>
<dbReference type="InterPro" id="IPR029062">
    <property type="entry name" value="Class_I_gatase-like"/>
</dbReference>
<evidence type="ECO:0000313" key="14">
    <source>
        <dbReference type="Proteomes" id="UP000002207"/>
    </source>
</evidence>
<keyword evidence="7 8" id="KW-0326">Glycosidase</keyword>
<dbReference type="InterPro" id="IPR013529">
    <property type="entry name" value="Glyco_hydro_42_N"/>
</dbReference>
<feature type="binding site" evidence="10">
    <location>
        <position position="123"/>
    </location>
    <ligand>
        <name>substrate</name>
    </ligand>
</feature>
<dbReference type="InterPro" id="IPR017853">
    <property type="entry name" value="GH"/>
</dbReference>
<evidence type="ECO:0000259" key="11">
    <source>
        <dbReference type="Pfam" id="PF02449"/>
    </source>
</evidence>
<dbReference type="KEGG" id="aca:ACP_0864"/>
<dbReference type="Proteomes" id="UP000002207">
    <property type="component" value="Chromosome"/>
</dbReference>
<dbReference type="GO" id="GO:0005975">
    <property type="term" value="P:carbohydrate metabolic process"/>
    <property type="evidence" value="ECO:0007669"/>
    <property type="project" value="InterPro"/>
</dbReference>
<evidence type="ECO:0000256" key="10">
    <source>
        <dbReference type="PIRSR" id="PIRSR001084-2"/>
    </source>
</evidence>
<feature type="binding site" evidence="10">
    <location>
        <position position="161"/>
    </location>
    <ligand>
        <name>substrate</name>
    </ligand>
</feature>
<dbReference type="eggNOG" id="COG1874">
    <property type="taxonomic scope" value="Bacteria"/>
</dbReference>
<comment type="catalytic activity">
    <reaction evidence="1 8">
        <text>Hydrolysis of terminal non-reducing beta-D-galactose residues in beta-D-galactosides.</text>
        <dbReference type="EC" id="3.2.1.23"/>
    </reaction>
</comment>
<dbReference type="SUPFAM" id="SSF52317">
    <property type="entry name" value="Class I glutamine amidotransferase-like"/>
    <property type="match status" value="1"/>
</dbReference>
<dbReference type="InterPro" id="IPR013738">
    <property type="entry name" value="Beta_galactosidase_Trimer"/>
</dbReference>
<dbReference type="GO" id="GO:0004565">
    <property type="term" value="F:beta-galactosidase activity"/>
    <property type="evidence" value="ECO:0007669"/>
    <property type="project" value="UniProtKB-EC"/>
</dbReference>
<feature type="active site" description="Proton donor" evidence="9">
    <location>
        <position position="162"/>
    </location>
</feature>
<dbReference type="GO" id="GO:0009341">
    <property type="term" value="C:beta-galactosidase complex"/>
    <property type="evidence" value="ECO:0007669"/>
    <property type="project" value="InterPro"/>
</dbReference>
<dbReference type="STRING" id="240015.ACP_0864"/>
<proteinExistence type="inferred from homology"/>
<dbReference type="Pfam" id="PF02449">
    <property type="entry name" value="Glyco_hydro_42"/>
    <property type="match status" value="1"/>
</dbReference>